<dbReference type="PANTHER" id="PTHR47990">
    <property type="entry name" value="2-OXOGLUTARATE (2OG) AND FE(II)-DEPENDENT OXYGENASE SUPERFAMILY PROTEIN-RELATED"/>
    <property type="match status" value="1"/>
</dbReference>
<evidence type="ECO:0000313" key="3">
    <source>
        <dbReference type="EMBL" id="CAL4993040.1"/>
    </source>
</evidence>
<dbReference type="Proteomes" id="UP001497457">
    <property type="component" value="Chromosome 24b"/>
</dbReference>
<feature type="domain" description="Fe2OG dioxygenase" evidence="2">
    <location>
        <begin position="286"/>
        <end position="395"/>
    </location>
</feature>
<protein>
    <recommendedName>
        <fullName evidence="2">Fe2OG dioxygenase domain-containing protein</fullName>
    </recommendedName>
</protein>
<evidence type="ECO:0000313" key="4">
    <source>
        <dbReference type="Proteomes" id="UP001497457"/>
    </source>
</evidence>
<dbReference type="InterPro" id="IPR044861">
    <property type="entry name" value="IPNS-like_FE2OG_OXY"/>
</dbReference>
<proteinExistence type="inferred from homology"/>
<dbReference type="Gene3D" id="2.60.120.330">
    <property type="entry name" value="B-lactam Antibiotic, Isopenicillin N Synthase, Chain"/>
    <property type="match status" value="1"/>
</dbReference>
<keyword evidence="4" id="KW-1185">Reference proteome</keyword>
<dbReference type="PROSITE" id="PS51471">
    <property type="entry name" value="FE2OG_OXY"/>
    <property type="match status" value="1"/>
</dbReference>
<dbReference type="InterPro" id="IPR005123">
    <property type="entry name" value="Oxoglu/Fe-dep_dioxygenase_dom"/>
</dbReference>
<sequence length="460" mass="50556">MAEIPSPMNSSGSIPSPMSSFNSLFWSYIIMESKWPKFLYFCLSLRCVIAAPTKLVDHEHGVSRNKQQKHVFLVQLQTPRPASSHPHTKQDLPCCQCHKAPPFVFLHLTHMGSGNGEATTTKQLMEGIGKVDLSRLEPGTPGWTRARATVTASMAAHGCVVLLAHDALDEKLRRALFGRALPELFALPFDGKKRSGAFSNGPHIGYEGQVPAVALETVPFPDAADDPGTVRDLAGRLWPDDGNPDFCETIVAFAKNVLEVEAAVERMVLEGLGAREESVAKHLASQSHAVRVTLYGAPGEDDAGGGGVALALHAHRDEHMTTVIAQHEVGGLEVQDIRDGRWLPVPPEPGTLVFMAGDQFAVVTNGRVPACMHRVRTPVAGGRGRFSVQLCRRRREGGDPVLRAMEELVDEEHPLMYRPCNHKEYRAFRYSEEGQRLRERDPLKAFCRVVDKLGASMEME</sequence>
<evidence type="ECO:0000256" key="1">
    <source>
        <dbReference type="RuleBase" id="RU003682"/>
    </source>
</evidence>
<dbReference type="SUPFAM" id="SSF51197">
    <property type="entry name" value="Clavaminate synthase-like"/>
    <property type="match status" value="1"/>
</dbReference>
<organism evidence="3 4">
    <name type="scientific">Urochloa decumbens</name>
    <dbReference type="NCBI Taxonomy" id="240449"/>
    <lineage>
        <taxon>Eukaryota</taxon>
        <taxon>Viridiplantae</taxon>
        <taxon>Streptophyta</taxon>
        <taxon>Embryophyta</taxon>
        <taxon>Tracheophyta</taxon>
        <taxon>Spermatophyta</taxon>
        <taxon>Magnoliopsida</taxon>
        <taxon>Liliopsida</taxon>
        <taxon>Poales</taxon>
        <taxon>Poaceae</taxon>
        <taxon>PACMAD clade</taxon>
        <taxon>Panicoideae</taxon>
        <taxon>Panicodae</taxon>
        <taxon>Paniceae</taxon>
        <taxon>Melinidinae</taxon>
        <taxon>Urochloa</taxon>
    </lineage>
</organism>
<dbReference type="AlphaFoldDB" id="A0ABC9B707"/>
<gene>
    <name evidence="3" type="ORF">URODEC1_LOCUS61381</name>
</gene>
<dbReference type="Pfam" id="PF03171">
    <property type="entry name" value="2OG-FeII_Oxy"/>
    <property type="match status" value="1"/>
</dbReference>
<dbReference type="GO" id="GO:0046872">
    <property type="term" value="F:metal ion binding"/>
    <property type="evidence" value="ECO:0007669"/>
    <property type="project" value="UniProtKB-KW"/>
</dbReference>
<keyword evidence="1" id="KW-0560">Oxidoreductase</keyword>
<keyword evidence="1" id="KW-0479">Metal-binding</keyword>
<accession>A0ABC9B707</accession>
<keyword evidence="1" id="KW-0408">Iron</keyword>
<dbReference type="InterPro" id="IPR027443">
    <property type="entry name" value="IPNS-like_sf"/>
</dbReference>
<dbReference type="GO" id="GO:0016491">
    <property type="term" value="F:oxidoreductase activity"/>
    <property type="evidence" value="ECO:0007669"/>
    <property type="project" value="UniProtKB-KW"/>
</dbReference>
<evidence type="ECO:0000259" key="2">
    <source>
        <dbReference type="PROSITE" id="PS51471"/>
    </source>
</evidence>
<dbReference type="EMBL" id="OZ075134">
    <property type="protein sequence ID" value="CAL4993040.1"/>
    <property type="molecule type" value="Genomic_DNA"/>
</dbReference>
<comment type="similarity">
    <text evidence="1">Belongs to the iron/ascorbate-dependent oxidoreductase family.</text>
</comment>
<name>A0ABC9B707_9POAL</name>
<reference evidence="3" key="1">
    <citation type="submission" date="2024-10" db="EMBL/GenBank/DDBJ databases">
        <authorList>
            <person name="Ryan C."/>
        </authorList>
    </citation>
    <scope>NUCLEOTIDE SEQUENCE [LARGE SCALE GENOMIC DNA]</scope>
</reference>
<dbReference type="InterPro" id="IPR050231">
    <property type="entry name" value="Iron_ascorbate_oxido_reductase"/>
</dbReference>